<evidence type="ECO:0008006" key="3">
    <source>
        <dbReference type="Google" id="ProtNLM"/>
    </source>
</evidence>
<proteinExistence type="predicted"/>
<sequence length="133" mass="15711">MRDLFVRPLTITRLIGKNAVEVELTEEFSRNHPVFPVSLVRTYHQTGEHKLPSSRKKPTPQEVVELEDYPWPVKQNIKARNIRLNGKGHRKYQVIFKTKTADKDKWLSKYAIQDCNLHLRRLRASRRAQTSHQ</sequence>
<dbReference type="OrthoDB" id="4360000at2759"/>
<organism evidence="1 2">
    <name type="scientific">Austropuccinia psidii MF-1</name>
    <dbReference type="NCBI Taxonomy" id="1389203"/>
    <lineage>
        <taxon>Eukaryota</taxon>
        <taxon>Fungi</taxon>
        <taxon>Dikarya</taxon>
        <taxon>Basidiomycota</taxon>
        <taxon>Pucciniomycotina</taxon>
        <taxon>Pucciniomycetes</taxon>
        <taxon>Pucciniales</taxon>
        <taxon>Sphaerophragmiaceae</taxon>
        <taxon>Austropuccinia</taxon>
    </lineage>
</organism>
<comment type="caution">
    <text evidence="1">The sequence shown here is derived from an EMBL/GenBank/DDBJ whole genome shotgun (WGS) entry which is preliminary data.</text>
</comment>
<evidence type="ECO:0000313" key="2">
    <source>
        <dbReference type="Proteomes" id="UP000765509"/>
    </source>
</evidence>
<dbReference type="AlphaFoldDB" id="A0A9Q3CE86"/>
<dbReference type="EMBL" id="AVOT02006364">
    <property type="protein sequence ID" value="MBW0481378.1"/>
    <property type="molecule type" value="Genomic_DNA"/>
</dbReference>
<dbReference type="Proteomes" id="UP000765509">
    <property type="component" value="Unassembled WGS sequence"/>
</dbReference>
<reference evidence="1" key="1">
    <citation type="submission" date="2021-03" db="EMBL/GenBank/DDBJ databases">
        <title>Draft genome sequence of rust myrtle Austropuccinia psidii MF-1, a brazilian biotype.</title>
        <authorList>
            <person name="Quecine M.C."/>
            <person name="Pachon D.M.R."/>
            <person name="Bonatelli M.L."/>
            <person name="Correr F.H."/>
            <person name="Franceschini L.M."/>
            <person name="Leite T.F."/>
            <person name="Margarido G.R.A."/>
            <person name="Almeida C.A."/>
            <person name="Ferrarezi J.A."/>
            <person name="Labate C.A."/>
        </authorList>
    </citation>
    <scope>NUCLEOTIDE SEQUENCE</scope>
    <source>
        <strain evidence="1">MF-1</strain>
    </source>
</reference>
<keyword evidence="2" id="KW-1185">Reference proteome</keyword>
<accession>A0A9Q3CE86</accession>
<name>A0A9Q3CE86_9BASI</name>
<gene>
    <name evidence="1" type="ORF">O181_021093</name>
</gene>
<protein>
    <recommendedName>
        <fullName evidence="3">Chromo domain-containing protein</fullName>
    </recommendedName>
</protein>
<evidence type="ECO:0000313" key="1">
    <source>
        <dbReference type="EMBL" id="MBW0481378.1"/>
    </source>
</evidence>